<dbReference type="InterPro" id="IPR005511">
    <property type="entry name" value="SMP-30"/>
</dbReference>
<comment type="caution">
    <text evidence="4">The sequence shown here is derived from an EMBL/GenBank/DDBJ whole genome shotgun (WGS) entry which is preliminary data.</text>
</comment>
<keyword evidence="1" id="KW-0378">Hydrolase</keyword>
<dbReference type="SUPFAM" id="SSF63829">
    <property type="entry name" value="Calcium-dependent phosphotriesterase"/>
    <property type="match status" value="1"/>
</dbReference>
<dbReference type="PROSITE" id="PS51257">
    <property type="entry name" value="PROKAR_LIPOPROTEIN"/>
    <property type="match status" value="1"/>
</dbReference>
<accession>A0ABT8KPW1</accession>
<evidence type="ECO:0000313" key="4">
    <source>
        <dbReference type="EMBL" id="MDN5202223.1"/>
    </source>
</evidence>
<proteinExistence type="predicted"/>
<dbReference type="EMBL" id="JAUJEA010000004">
    <property type="protein sequence ID" value="MDN5202223.1"/>
    <property type="molecule type" value="Genomic_DNA"/>
</dbReference>
<keyword evidence="2" id="KW-0732">Signal</keyword>
<evidence type="ECO:0000256" key="2">
    <source>
        <dbReference type="SAM" id="SignalP"/>
    </source>
</evidence>
<dbReference type="PANTHER" id="PTHR47572:SF4">
    <property type="entry name" value="LACTONASE DRP35"/>
    <property type="match status" value="1"/>
</dbReference>
<dbReference type="Proteomes" id="UP001172082">
    <property type="component" value="Unassembled WGS sequence"/>
</dbReference>
<dbReference type="Pfam" id="PF08450">
    <property type="entry name" value="SGL"/>
    <property type="match status" value="1"/>
</dbReference>
<dbReference type="InterPro" id="IPR013658">
    <property type="entry name" value="SGL"/>
</dbReference>
<reference evidence="4" key="1">
    <citation type="submission" date="2023-06" db="EMBL/GenBank/DDBJ databases">
        <title>Genomic of Parafulvivirga corallium.</title>
        <authorList>
            <person name="Wang G."/>
        </authorList>
    </citation>
    <scope>NUCLEOTIDE SEQUENCE</scope>
    <source>
        <strain evidence="4">BMA10</strain>
    </source>
</reference>
<dbReference type="PANTHER" id="PTHR47572">
    <property type="entry name" value="LIPOPROTEIN-RELATED"/>
    <property type="match status" value="1"/>
</dbReference>
<name>A0ABT8KPW1_9BACT</name>
<protein>
    <submittedName>
        <fullName evidence="4">SMP-30/gluconolactonase/LRE family protein</fullName>
    </submittedName>
</protein>
<evidence type="ECO:0000313" key="5">
    <source>
        <dbReference type="Proteomes" id="UP001172082"/>
    </source>
</evidence>
<dbReference type="PRINTS" id="PR01790">
    <property type="entry name" value="SMP30FAMILY"/>
</dbReference>
<keyword evidence="5" id="KW-1185">Reference proteome</keyword>
<dbReference type="RefSeq" id="WP_346752249.1">
    <property type="nucleotide sequence ID" value="NZ_JAUJEA010000004.1"/>
</dbReference>
<gene>
    <name evidence="4" type="ORF">QQ008_12635</name>
</gene>
<feature type="domain" description="SMP-30/Gluconolactonase/LRE-like region" evidence="3">
    <location>
        <begin position="68"/>
        <end position="326"/>
    </location>
</feature>
<organism evidence="4 5">
    <name type="scientific">Splendidivirga corallicola</name>
    <dbReference type="NCBI Taxonomy" id="3051826"/>
    <lineage>
        <taxon>Bacteria</taxon>
        <taxon>Pseudomonadati</taxon>
        <taxon>Bacteroidota</taxon>
        <taxon>Cytophagia</taxon>
        <taxon>Cytophagales</taxon>
        <taxon>Splendidivirgaceae</taxon>
        <taxon>Splendidivirga</taxon>
    </lineage>
</organism>
<feature type="chain" id="PRO_5047178045" evidence="2">
    <location>
        <begin position="20"/>
        <end position="335"/>
    </location>
</feature>
<evidence type="ECO:0000256" key="1">
    <source>
        <dbReference type="ARBA" id="ARBA00022801"/>
    </source>
</evidence>
<feature type="signal peptide" evidence="2">
    <location>
        <begin position="1"/>
        <end position="19"/>
    </location>
</feature>
<dbReference type="InterPro" id="IPR011042">
    <property type="entry name" value="6-blade_b-propeller_TolB-like"/>
</dbReference>
<dbReference type="InterPro" id="IPR051262">
    <property type="entry name" value="SMP-30/CGR1_Lactonase"/>
</dbReference>
<evidence type="ECO:0000259" key="3">
    <source>
        <dbReference type="Pfam" id="PF08450"/>
    </source>
</evidence>
<dbReference type="Gene3D" id="2.120.10.30">
    <property type="entry name" value="TolB, C-terminal domain"/>
    <property type="match status" value="1"/>
</dbReference>
<sequence length="335" mass="37196">MEILKKSLVIMLMSALAVACSSKKETQGQKEEKASFRTVGTIERLDPILDEIISPTAKIEVLAEGLGWSEGPVWLKEQKKLLFTDVGHKKIYSWTEEDSIQVYMDMVDPKDSTDRLGPSALLIDKNQNLIILRYGHGEAVKMNASITAPAFDFHTIARSFDGKPFNHTNDATFHSNGDMYMSDPPPPEMSDERLGPGFYRINPEGEVNLITDTIPSPNGIAFSPDERTVYIANADYQHAFWVIADVDEEGNISNGRKFFDATGRAPKEKGHPDGLKVNRNGIIFATGPGGVYILTPEGKHLGTILNDEFNTNCVLDDKEEVLYITSGPYLMRVIL</sequence>